<dbReference type="AlphaFoldDB" id="A0A9W4MZ78"/>
<gene>
    <name evidence="3" type="ORF">PNAL_LOCUS8252</name>
</gene>
<evidence type="ECO:0000313" key="3">
    <source>
        <dbReference type="EMBL" id="CAG8230834.1"/>
    </source>
</evidence>
<dbReference type="InterPro" id="IPR009799">
    <property type="entry name" value="EthD_dom"/>
</dbReference>
<sequence length="127" mass="14363">MVYRVMVFAPRKATITHEEFKPRYEQCICIIADICGDAAPLSHTRSCLQHDAKSNPMLLAGSVDETYDAIATMSFQDEGAWGRFCCALDPPEAKGMIEADEAGFWDRERMKVMVVEDVRELERKSRG</sequence>
<evidence type="ECO:0000259" key="2">
    <source>
        <dbReference type="Pfam" id="PF07110"/>
    </source>
</evidence>
<accession>A0A9W4MZ78</accession>
<dbReference type="Gene3D" id="3.30.70.100">
    <property type="match status" value="1"/>
</dbReference>
<comment type="caution">
    <text evidence="3">The sequence shown here is derived from an EMBL/GenBank/DDBJ whole genome shotgun (WGS) entry which is preliminary data.</text>
</comment>
<reference evidence="3" key="1">
    <citation type="submission" date="2021-07" db="EMBL/GenBank/DDBJ databases">
        <authorList>
            <person name="Branca A.L. A."/>
        </authorList>
    </citation>
    <scope>NUCLEOTIDE SEQUENCE</scope>
</reference>
<dbReference type="EMBL" id="CAJVNV010000554">
    <property type="protein sequence ID" value="CAG8230834.1"/>
    <property type="molecule type" value="Genomic_DNA"/>
</dbReference>
<proteinExistence type="inferred from homology"/>
<name>A0A9W4MZ78_PENNA</name>
<feature type="domain" description="EthD" evidence="2">
    <location>
        <begin position="13"/>
        <end position="107"/>
    </location>
</feature>
<dbReference type="Pfam" id="PF07110">
    <property type="entry name" value="EthD"/>
    <property type="match status" value="1"/>
</dbReference>
<dbReference type="Proteomes" id="UP001153461">
    <property type="component" value="Unassembled WGS sequence"/>
</dbReference>
<comment type="similarity">
    <text evidence="1">Belongs to the tpcK family.</text>
</comment>
<dbReference type="InterPro" id="IPR011008">
    <property type="entry name" value="Dimeric_a/b-barrel"/>
</dbReference>
<dbReference type="GO" id="GO:0016491">
    <property type="term" value="F:oxidoreductase activity"/>
    <property type="evidence" value="ECO:0007669"/>
    <property type="project" value="InterPro"/>
</dbReference>
<evidence type="ECO:0000256" key="1">
    <source>
        <dbReference type="ARBA" id="ARBA00005986"/>
    </source>
</evidence>
<organism evidence="3 4">
    <name type="scientific">Penicillium nalgiovense</name>
    <dbReference type="NCBI Taxonomy" id="60175"/>
    <lineage>
        <taxon>Eukaryota</taxon>
        <taxon>Fungi</taxon>
        <taxon>Dikarya</taxon>
        <taxon>Ascomycota</taxon>
        <taxon>Pezizomycotina</taxon>
        <taxon>Eurotiomycetes</taxon>
        <taxon>Eurotiomycetidae</taxon>
        <taxon>Eurotiales</taxon>
        <taxon>Aspergillaceae</taxon>
        <taxon>Penicillium</taxon>
    </lineage>
</organism>
<dbReference type="SUPFAM" id="SSF54909">
    <property type="entry name" value="Dimeric alpha+beta barrel"/>
    <property type="match status" value="1"/>
</dbReference>
<protein>
    <recommendedName>
        <fullName evidence="2">EthD domain-containing protein</fullName>
    </recommendedName>
</protein>
<dbReference type="OrthoDB" id="2519291at2759"/>
<evidence type="ECO:0000313" key="4">
    <source>
        <dbReference type="Proteomes" id="UP001153461"/>
    </source>
</evidence>